<dbReference type="Proteomes" id="UP000006426">
    <property type="component" value="Plasmid pmppla107"/>
</dbReference>
<dbReference type="EMBL" id="CP031226">
    <property type="protein sequence ID" value="AXH60189.1"/>
    <property type="molecule type" value="Genomic_DNA"/>
</dbReference>
<dbReference type="InterPro" id="IPR001126">
    <property type="entry name" value="UmuC"/>
</dbReference>
<dbReference type="GeneID" id="39474786"/>
<comment type="similarity">
    <text evidence="1">Belongs to the DNA polymerase type-Y family.</text>
</comment>
<dbReference type="Gene3D" id="3.40.1170.60">
    <property type="match status" value="1"/>
</dbReference>
<dbReference type="GO" id="GO:0042276">
    <property type="term" value="P:error-prone translesion synthesis"/>
    <property type="evidence" value="ECO:0007669"/>
    <property type="project" value="TreeGrafter"/>
</dbReference>
<dbReference type="GO" id="GO:0006281">
    <property type="term" value="P:DNA repair"/>
    <property type="evidence" value="ECO:0007669"/>
    <property type="project" value="UniProtKB-KW"/>
</dbReference>
<evidence type="ECO:0000256" key="1">
    <source>
        <dbReference type="ARBA" id="ARBA00010945"/>
    </source>
</evidence>
<accession>A0AAD0VAH1</accession>
<dbReference type="Gene3D" id="1.10.150.20">
    <property type="entry name" value="5' to 3' exonuclease, C-terminal subdomain"/>
    <property type="match status" value="1"/>
</dbReference>
<dbReference type="Gene3D" id="3.30.70.270">
    <property type="match status" value="1"/>
</dbReference>
<dbReference type="InterPro" id="IPR025188">
    <property type="entry name" value="DUF4113"/>
</dbReference>
<feature type="domain" description="UmuC" evidence="6">
    <location>
        <begin position="4"/>
        <end position="186"/>
    </location>
</feature>
<evidence type="ECO:0000256" key="3">
    <source>
        <dbReference type="ARBA" id="ARBA00023199"/>
    </source>
</evidence>
<keyword evidence="7" id="KW-0614">Plasmid</keyword>
<evidence type="ECO:0000256" key="2">
    <source>
        <dbReference type="ARBA" id="ARBA00022763"/>
    </source>
</evidence>
<dbReference type="CDD" id="cd01700">
    <property type="entry name" value="PolY_Pol_V_umuC"/>
    <property type="match status" value="1"/>
</dbReference>
<keyword evidence="4" id="KW-0234">DNA repair</keyword>
<evidence type="ECO:0000256" key="4">
    <source>
        <dbReference type="ARBA" id="ARBA00023204"/>
    </source>
</evidence>
<dbReference type="Pfam" id="PF13438">
    <property type="entry name" value="DUF4113"/>
    <property type="match status" value="1"/>
</dbReference>
<protein>
    <submittedName>
        <fullName evidence="7">Y-family DNA polymerase</fullName>
    </submittedName>
</protein>
<reference evidence="7 8" key="1">
    <citation type="journal article" date="2011" name="PLoS Pathog.">
        <title>Dynamic evolution of pathogenicity revealed by sequencing and comparative genomics of 19 Pseudomonas syringae isolates.</title>
        <authorList>
            <person name="Baltrus D.A."/>
            <person name="Nishimura M.T."/>
            <person name="Romanchuk A."/>
            <person name="Chang J.H."/>
            <person name="Mukhtar M.S."/>
            <person name="Cherkis K."/>
            <person name="Roach J."/>
            <person name="Grant S.R."/>
            <person name="Jones C.D."/>
            <person name="Dangl J.L."/>
        </authorList>
    </citation>
    <scope>NUCLEOTIDE SEQUENCE [LARGE SCALE GENOMIC DNA]</scope>
    <source>
        <strain evidence="7 8">M301315</strain>
    </source>
</reference>
<evidence type="ECO:0000259" key="6">
    <source>
        <dbReference type="PROSITE" id="PS50173"/>
    </source>
</evidence>
<dbReference type="RefSeq" id="WP_005742702.1">
    <property type="nucleotide sequence ID" value="NZ_CP031226.1"/>
</dbReference>
<keyword evidence="3" id="KW-0741">SOS mutagenesis</keyword>
<dbReference type="NCBIfam" id="NF002955">
    <property type="entry name" value="PRK03609.1"/>
    <property type="match status" value="1"/>
</dbReference>
<keyword evidence="2" id="KW-0227">DNA damage</keyword>
<dbReference type="PROSITE" id="PS50173">
    <property type="entry name" value="UMUC"/>
    <property type="match status" value="1"/>
</dbReference>
<dbReference type="PANTHER" id="PTHR11076:SF34">
    <property type="entry name" value="PROTEIN UMUC"/>
    <property type="match status" value="1"/>
</dbReference>
<evidence type="ECO:0000313" key="7">
    <source>
        <dbReference type="EMBL" id="AXH60189.1"/>
    </source>
</evidence>
<dbReference type="GO" id="GO:0003684">
    <property type="term" value="F:damaged DNA binding"/>
    <property type="evidence" value="ECO:0007669"/>
    <property type="project" value="InterPro"/>
</dbReference>
<dbReference type="InterPro" id="IPR050116">
    <property type="entry name" value="DNA_polymerase-Y"/>
</dbReference>
<dbReference type="GO" id="GO:0005829">
    <property type="term" value="C:cytosol"/>
    <property type="evidence" value="ECO:0007669"/>
    <property type="project" value="TreeGrafter"/>
</dbReference>
<dbReference type="InterPro" id="IPR043502">
    <property type="entry name" value="DNA/RNA_pol_sf"/>
</dbReference>
<dbReference type="Pfam" id="PF11799">
    <property type="entry name" value="IMS_C"/>
    <property type="match status" value="1"/>
</dbReference>
<evidence type="ECO:0000313" key="8">
    <source>
        <dbReference type="Proteomes" id="UP000006426"/>
    </source>
</evidence>
<dbReference type="InterPro" id="IPR017961">
    <property type="entry name" value="DNA_pol_Y-fam_little_finger"/>
</dbReference>
<name>A0AAD0VAH1_PSEAV</name>
<dbReference type="PANTHER" id="PTHR11076">
    <property type="entry name" value="DNA REPAIR POLYMERASE UMUC / TRANSFERASE FAMILY MEMBER"/>
    <property type="match status" value="1"/>
</dbReference>
<proteinExistence type="inferred from homology"/>
<organism evidence="7 8">
    <name type="scientific">Pseudomonas amygdali pv. lachrymans str. M301315</name>
    <dbReference type="NCBI Taxonomy" id="629260"/>
    <lineage>
        <taxon>Bacteria</taxon>
        <taxon>Pseudomonadati</taxon>
        <taxon>Pseudomonadota</taxon>
        <taxon>Gammaproteobacteria</taxon>
        <taxon>Pseudomonadales</taxon>
        <taxon>Pseudomonadaceae</taxon>
        <taxon>Pseudomonas</taxon>
        <taxon>Pseudomonas amygdali</taxon>
    </lineage>
</organism>
<gene>
    <name evidence="7" type="ORF">PLA107_033935</name>
</gene>
<dbReference type="InterPro" id="IPR043128">
    <property type="entry name" value="Rev_trsase/Diguanyl_cyclase"/>
</dbReference>
<evidence type="ECO:0000256" key="5">
    <source>
        <dbReference type="ARBA" id="ARBA00023236"/>
    </source>
</evidence>
<keyword evidence="5" id="KW-0742">SOS response</keyword>
<dbReference type="GO" id="GO:0003887">
    <property type="term" value="F:DNA-directed DNA polymerase activity"/>
    <property type="evidence" value="ECO:0007669"/>
    <property type="project" value="TreeGrafter"/>
</dbReference>
<geneLocation type="plasmid" evidence="8">
    <name>pmppla107</name>
</geneLocation>
<dbReference type="AlphaFoldDB" id="A0AAD0VAH1"/>
<dbReference type="SUPFAM" id="SSF56672">
    <property type="entry name" value="DNA/RNA polymerases"/>
    <property type="match status" value="1"/>
</dbReference>
<sequence>MKRIALIDGNSFYASAEALFRPDIRNKPVCVLSNGDGCVIARNTKAKELGIPMGAPYFQIKGYAKQHGVQMFSSNYTLYADVSRRMIQSIFPHVEDLEQYSIDECWVLMPEVDSLHEYGLALKETVMREVGVPVGMGISTTKTLAKLAQWASKQWPRTGGVVDLTDPVRQERLLRIAPVAKIWGVGRKLEARLATMNIVTAWDLATFDHKTLRNSFNVNLERTARELMGEACLQMHESPDLKKEIMKSCMFGARVHDLPGLQEAAASYASSAAERLRSQRSLCQALTVSVQTSQHEPHHKRYYNSITVQLPNPTDDTRMLIRAALQGLEKVFRPGFAYSKCGILLTDLYQRGTYTQDLFAARQDEATDRLGEIMDTINLRYGRNAIHSGRVKVDPEWKMRRELLSPSYTTSWSELPVCR</sequence>
<dbReference type="Pfam" id="PF00817">
    <property type="entry name" value="IMS"/>
    <property type="match status" value="1"/>
</dbReference>
<dbReference type="GO" id="GO:0009432">
    <property type="term" value="P:SOS response"/>
    <property type="evidence" value="ECO:0007669"/>
    <property type="project" value="UniProtKB-KW"/>
</dbReference>